<keyword evidence="1" id="KW-0732">Signal</keyword>
<organism evidence="2 3">
    <name type="scientific">Streptomyces silvisoli</name>
    <dbReference type="NCBI Taxonomy" id="3034235"/>
    <lineage>
        <taxon>Bacteria</taxon>
        <taxon>Bacillati</taxon>
        <taxon>Actinomycetota</taxon>
        <taxon>Actinomycetes</taxon>
        <taxon>Kitasatosporales</taxon>
        <taxon>Streptomycetaceae</taxon>
        <taxon>Streptomyces</taxon>
    </lineage>
</organism>
<evidence type="ECO:0008006" key="4">
    <source>
        <dbReference type="Google" id="ProtNLM"/>
    </source>
</evidence>
<dbReference type="PROSITE" id="PS51318">
    <property type="entry name" value="TAT"/>
    <property type="match status" value="1"/>
</dbReference>
<accession>A0ABT5ZD44</accession>
<dbReference type="InterPro" id="IPR006311">
    <property type="entry name" value="TAT_signal"/>
</dbReference>
<evidence type="ECO:0000313" key="3">
    <source>
        <dbReference type="Proteomes" id="UP001216579"/>
    </source>
</evidence>
<feature type="chain" id="PRO_5047098592" description="Tat pathway signal sequence domain protein" evidence="1">
    <location>
        <begin position="28"/>
        <end position="215"/>
    </location>
</feature>
<dbReference type="EMBL" id="JARJBC010000001">
    <property type="protein sequence ID" value="MDF3287743.1"/>
    <property type="molecule type" value="Genomic_DNA"/>
</dbReference>
<evidence type="ECO:0000313" key="2">
    <source>
        <dbReference type="EMBL" id="MDF3287743.1"/>
    </source>
</evidence>
<sequence length="215" mass="22618">MSTTRRMVLGAALTAPLLAQFAGTASASVADAKWGTVSDGWVEVRWTPQAQRQLDQFEAEVEAVAPARLVKDSRGSAMRFPVRSGSGDPSLADVPRAQGNGGLDGGIAVRTARGNFRVEKLESVLQDGVVSGTCVVNGVDLGHRSVFGCDLAEGRLTTDSVPPGQPMRVRIQEVPLRPTAELADAFAAAFGTPAFTTDTVLAHMTAEGLYTPPKR</sequence>
<reference evidence="2 3" key="1">
    <citation type="submission" date="2023-03" db="EMBL/GenBank/DDBJ databases">
        <title>Draft genome sequence of Streptomyces sp. RB6PN23 isolated from peat swamp forest in Thailand.</title>
        <authorList>
            <person name="Klaysubun C."/>
            <person name="Duangmal K."/>
        </authorList>
    </citation>
    <scope>NUCLEOTIDE SEQUENCE [LARGE SCALE GENOMIC DNA]</scope>
    <source>
        <strain evidence="2 3">RB6PN23</strain>
    </source>
</reference>
<dbReference type="Proteomes" id="UP001216579">
    <property type="component" value="Unassembled WGS sequence"/>
</dbReference>
<proteinExistence type="predicted"/>
<keyword evidence="3" id="KW-1185">Reference proteome</keyword>
<feature type="signal peptide" evidence="1">
    <location>
        <begin position="1"/>
        <end position="27"/>
    </location>
</feature>
<evidence type="ECO:0000256" key="1">
    <source>
        <dbReference type="SAM" id="SignalP"/>
    </source>
</evidence>
<name>A0ABT5ZD44_9ACTN</name>
<comment type="caution">
    <text evidence="2">The sequence shown here is derived from an EMBL/GenBank/DDBJ whole genome shotgun (WGS) entry which is preliminary data.</text>
</comment>
<gene>
    <name evidence="2" type="ORF">P3G67_00520</name>
</gene>
<dbReference type="RefSeq" id="WP_276091634.1">
    <property type="nucleotide sequence ID" value="NZ_JARJBC010000001.1"/>
</dbReference>
<protein>
    <recommendedName>
        <fullName evidence="4">Tat pathway signal sequence domain protein</fullName>
    </recommendedName>
</protein>